<feature type="non-terminal residue" evidence="1">
    <location>
        <position position="1"/>
    </location>
</feature>
<gene>
    <name evidence="1" type="ORF">BCR38DRAFT_350092</name>
</gene>
<dbReference type="RefSeq" id="XP_040712717.1">
    <property type="nucleotide sequence ID" value="XM_040856541.1"/>
</dbReference>
<accession>A0A1Y2DLX8</accession>
<dbReference type="AlphaFoldDB" id="A0A1Y2DLX8"/>
<protein>
    <recommendedName>
        <fullName evidence="3">ATPase AAA-type core domain-containing protein</fullName>
    </recommendedName>
</protein>
<reference evidence="1 2" key="1">
    <citation type="submission" date="2016-07" db="EMBL/GenBank/DDBJ databases">
        <title>Pervasive Adenine N6-methylation of Active Genes in Fungi.</title>
        <authorList>
            <consortium name="DOE Joint Genome Institute"/>
            <person name="Mondo S.J."/>
            <person name="Dannebaum R.O."/>
            <person name="Kuo R.C."/>
            <person name="Labutti K."/>
            <person name="Haridas S."/>
            <person name="Kuo A."/>
            <person name="Salamov A."/>
            <person name="Ahrendt S.R."/>
            <person name="Lipzen A."/>
            <person name="Sullivan W."/>
            <person name="Andreopoulos W.B."/>
            <person name="Clum A."/>
            <person name="Lindquist E."/>
            <person name="Daum C."/>
            <person name="Ramamoorthy G.K."/>
            <person name="Gryganskyi A."/>
            <person name="Culley D."/>
            <person name="Magnuson J.K."/>
            <person name="James T.Y."/>
            <person name="O'Malley M.A."/>
            <person name="Stajich J.E."/>
            <person name="Spatafora J.W."/>
            <person name="Visel A."/>
            <person name="Grigoriev I.V."/>
        </authorList>
    </citation>
    <scope>NUCLEOTIDE SEQUENCE [LARGE SCALE GENOMIC DNA]</scope>
    <source>
        <strain evidence="1 2">CBS 129021</strain>
    </source>
</reference>
<proteinExistence type="predicted"/>
<evidence type="ECO:0000313" key="1">
    <source>
        <dbReference type="EMBL" id="ORY60283.1"/>
    </source>
</evidence>
<organism evidence="1 2">
    <name type="scientific">Pseudomassariella vexata</name>
    <dbReference type="NCBI Taxonomy" id="1141098"/>
    <lineage>
        <taxon>Eukaryota</taxon>
        <taxon>Fungi</taxon>
        <taxon>Dikarya</taxon>
        <taxon>Ascomycota</taxon>
        <taxon>Pezizomycotina</taxon>
        <taxon>Sordariomycetes</taxon>
        <taxon>Xylariomycetidae</taxon>
        <taxon>Amphisphaeriales</taxon>
        <taxon>Pseudomassariaceae</taxon>
        <taxon>Pseudomassariella</taxon>
    </lineage>
</organism>
<dbReference type="GeneID" id="63772753"/>
<dbReference type="Proteomes" id="UP000193689">
    <property type="component" value="Unassembled WGS sequence"/>
</dbReference>
<sequence>ERIAESTGRPLFFLTCGYIGNNEDLTEERLSKWFRLVEIWDAVMLLDEADVFLERRPT</sequence>
<dbReference type="PANTHER" id="PTHR46411:SF4">
    <property type="entry name" value="AAA+ ATPASE DOMAIN-CONTAINING PROTEIN"/>
    <property type="match status" value="1"/>
</dbReference>
<dbReference type="STRING" id="1141098.A0A1Y2DLX8"/>
<dbReference type="EMBL" id="MCFJ01000012">
    <property type="protein sequence ID" value="ORY60283.1"/>
    <property type="molecule type" value="Genomic_DNA"/>
</dbReference>
<evidence type="ECO:0000313" key="2">
    <source>
        <dbReference type="Proteomes" id="UP000193689"/>
    </source>
</evidence>
<name>A0A1Y2DLX8_9PEZI</name>
<dbReference type="InParanoid" id="A0A1Y2DLX8"/>
<evidence type="ECO:0008006" key="3">
    <source>
        <dbReference type="Google" id="ProtNLM"/>
    </source>
</evidence>
<dbReference type="PANTHER" id="PTHR46411">
    <property type="entry name" value="FAMILY ATPASE, PUTATIVE-RELATED"/>
    <property type="match status" value="1"/>
</dbReference>
<keyword evidence="2" id="KW-1185">Reference proteome</keyword>
<dbReference type="OrthoDB" id="10042665at2759"/>
<comment type="caution">
    <text evidence="1">The sequence shown here is derived from an EMBL/GenBank/DDBJ whole genome shotgun (WGS) entry which is preliminary data.</text>
</comment>